<accession>A0A348AHZ1</accession>
<gene>
    <name evidence="1" type="ORF">MAMMFC1_01350</name>
</gene>
<proteinExistence type="predicted"/>
<organism evidence="1 2">
    <name type="scientific">Methylomusa anaerophila</name>
    <dbReference type="NCBI Taxonomy" id="1930071"/>
    <lineage>
        <taxon>Bacteria</taxon>
        <taxon>Bacillati</taxon>
        <taxon>Bacillota</taxon>
        <taxon>Negativicutes</taxon>
        <taxon>Selenomonadales</taxon>
        <taxon>Sporomusaceae</taxon>
        <taxon>Methylomusa</taxon>
    </lineage>
</organism>
<evidence type="ECO:0000313" key="2">
    <source>
        <dbReference type="Proteomes" id="UP000276437"/>
    </source>
</evidence>
<dbReference type="AlphaFoldDB" id="A0A348AHZ1"/>
<evidence type="ECO:0000313" key="1">
    <source>
        <dbReference type="EMBL" id="BBB90689.1"/>
    </source>
</evidence>
<dbReference type="KEGG" id="mana:MAMMFC1_01350"/>
<dbReference type="EMBL" id="AP018449">
    <property type="protein sequence ID" value="BBB90689.1"/>
    <property type="molecule type" value="Genomic_DNA"/>
</dbReference>
<name>A0A348AHZ1_9FIRM</name>
<protein>
    <submittedName>
        <fullName evidence="1">Uncharacterized protein</fullName>
    </submittedName>
</protein>
<sequence length="46" mass="5448">MMYVAEKDVKRIKPLLILVKKFPRNLKKTKSVSKFVKRMVQNSINV</sequence>
<dbReference type="Proteomes" id="UP000276437">
    <property type="component" value="Chromosome"/>
</dbReference>
<keyword evidence="2" id="KW-1185">Reference proteome</keyword>
<reference evidence="1 2" key="1">
    <citation type="journal article" date="2018" name="Int. J. Syst. Evol. Microbiol.">
        <title>Methylomusa anaerophila gen. nov., sp. nov., an anaerobic methanol-utilizing bacterium isolated from a microbial fuel cell.</title>
        <authorList>
            <person name="Amano N."/>
            <person name="Yamamuro A."/>
            <person name="Miyahara M."/>
            <person name="Kouzuma A."/>
            <person name="Abe T."/>
            <person name="Watanabe K."/>
        </authorList>
    </citation>
    <scope>NUCLEOTIDE SEQUENCE [LARGE SCALE GENOMIC DNA]</scope>
    <source>
        <strain evidence="1 2">MMFC1</strain>
    </source>
</reference>